<feature type="region of interest" description="Disordered" evidence="1">
    <location>
        <begin position="61"/>
        <end position="96"/>
    </location>
</feature>
<evidence type="ECO:0000313" key="3">
    <source>
        <dbReference type="Proteomes" id="UP001267878"/>
    </source>
</evidence>
<reference evidence="2 3" key="1">
    <citation type="submission" date="2023-07" db="EMBL/GenBank/DDBJ databases">
        <title>Sorghum-associated microbial communities from plants grown in Nebraska, USA.</title>
        <authorList>
            <person name="Schachtman D."/>
        </authorList>
    </citation>
    <scope>NUCLEOTIDE SEQUENCE [LARGE SCALE GENOMIC DNA]</scope>
    <source>
        <strain evidence="2 3">BE187</strain>
    </source>
</reference>
<dbReference type="RefSeq" id="WP_310055717.1">
    <property type="nucleotide sequence ID" value="NZ_JAVDVW010000002.1"/>
</dbReference>
<keyword evidence="3" id="KW-1185">Reference proteome</keyword>
<sequence>MFVACPHCSFLVAAPKGASLRCPRCGSAIDPRLAKPLAKKPEAQVSATVPPADATVAPMATADDEDNSATSTPPAEVAPPRRKRSSHAPSFARRHAPAPVRTTHWRSWLVVAALAVVLFAQVLLAQREELAANARWRPLISGVCGVLRCQVPAWREPAAFTMLQRSVQPKPGARGVLHVSASFRNDARWEQPWPTVLLTLSDMDGRQVGLRAFTPADYLGKRDQGHIAPGQSATIQLDVIEPPRQVVAFTFDFM</sequence>
<evidence type="ECO:0000313" key="2">
    <source>
        <dbReference type="EMBL" id="MDR7100670.1"/>
    </source>
</evidence>
<dbReference type="GO" id="GO:0000428">
    <property type="term" value="C:DNA-directed RNA polymerase complex"/>
    <property type="evidence" value="ECO:0007669"/>
    <property type="project" value="UniProtKB-KW"/>
</dbReference>
<dbReference type="EMBL" id="JAVDVW010000002">
    <property type="protein sequence ID" value="MDR7100670.1"/>
    <property type="molecule type" value="Genomic_DNA"/>
</dbReference>
<proteinExistence type="predicted"/>
<evidence type="ECO:0000256" key="1">
    <source>
        <dbReference type="SAM" id="MobiDB-lite"/>
    </source>
</evidence>
<keyword evidence="2" id="KW-0240">DNA-directed RNA polymerase</keyword>
<keyword evidence="2" id="KW-0804">Transcription</keyword>
<comment type="caution">
    <text evidence="2">The sequence shown here is derived from an EMBL/GenBank/DDBJ whole genome shotgun (WGS) entry which is preliminary data.</text>
</comment>
<accession>A0ABU1VTK9</accession>
<name>A0ABU1VTK9_9GAMM</name>
<feature type="compositionally biased region" description="Basic residues" evidence="1">
    <location>
        <begin position="80"/>
        <end position="96"/>
    </location>
</feature>
<dbReference type="InterPro" id="IPR021834">
    <property type="entry name" value="DUF3426"/>
</dbReference>
<organism evidence="2 3">
    <name type="scientific">Agrilutibacter niabensis</name>
    <dbReference type="NCBI Taxonomy" id="380628"/>
    <lineage>
        <taxon>Bacteria</taxon>
        <taxon>Pseudomonadati</taxon>
        <taxon>Pseudomonadota</taxon>
        <taxon>Gammaproteobacteria</taxon>
        <taxon>Lysobacterales</taxon>
        <taxon>Lysobacteraceae</taxon>
        <taxon>Agrilutibacter</taxon>
    </lineage>
</organism>
<dbReference type="Pfam" id="PF11906">
    <property type="entry name" value="DUF3426"/>
    <property type="match status" value="1"/>
</dbReference>
<protein>
    <submittedName>
        <fullName evidence="2">DNA-directed RNA polymerase subunit RPC12/RpoP</fullName>
    </submittedName>
</protein>
<dbReference type="Proteomes" id="UP001267878">
    <property type="component" value="Unassembled WGS sequence"/>
</dbReference>
<gene>
    <name evidence="2" type="ORF">J2X04_003051</name>
</gene>